<dbReference type="KEGG" id="atl:Athai_26160"/>
<evidence type="ECO:0000256" key="1">
    <source>
        <dbReference type="SAM" id="MobiDB-lite"/>
    </source>
</evidence>
<dbReference type="Pfam" id="PF02515">
    <property type="entry name" value="CoA_transf_3"/>
    <property type="match status" value="1"/>
</dbReference>
<dbReference type="Gene3D" id="3.40.50.10540">
    <property type="entry name" value="Crotonobetainyl-coa:carnitine coa-transferase, domain 1"/>
    <property type="match status" value="1"/>
</dbReference>
<dbReference type="Gene3D" id="3.30.1540.10">
    <property type="entry name" value="formyl-coa transferase, domain 3"/>
    <property type="match status" value="1"/>
</dbReference>
<dbReference type="InterPro" id="IPR050509">
    <property type="entry name" value="CoA-transferase_III"/>
</dbReference>
<dbReference type="InterPro" id="IPR044855">
    <property type="entry name" value="CoA-Trfase_III_dom3_sf"/>
</dbReference>
<accession>A0A7R7DNX3</accession>
<feature type="compositionally biased region" description="Low complexity" evidence="1">
    <location>
        <begin position="340"/>
        <end position="352"/>
    </location>
</feature>
<dbReference type="GO" id="GO:0016740">
    <property type="term" value="F:transferase activity"/>
    <property type="evidence" value="ECO:0007669"/>
    <property type="project" value="UniProtKB-KW"/>
</dbReference>
<dbReference type="PANTHER" id="PTHR48228">
    <property type="entry name" value="SUCCINYL-COA--D-CITRAMALATE COA-TRANSFERASE"/>
    <property type="match status" value="1"/>
</dbReference>
<keyword evidence="3" id="KW-1185">Reference proteome</keyword>
<dbReference type="SUPFAM" id="SSF89796">
    <property type="entry name" value="CoA-transferase family III (CaiB/BaiF)"/>
    <property type="match status" value="1"/>
</dbReference>
<organism evidence="2 3">
    <name type="scientific">Actinocatenispora thailandica</name>
    <dbReference type="NCBI Taxonomy" id="227318"/>
    <lineage>
        <taxon>Bacteria</taxon>
        <taxon>Bacillati</taxon>
        <taxon>Actinomycetota</taxon>
        <taxon>Actinomycetes</taxon>
        <taxon>Micromonosporales</taxon>
        <taxon>Micromonosporaceae</taxon>
        <taxon>Actinocatenispora</taxon>
    </lineage>
</organism>
<keyword evidence="2" id="KW-0808">Transferase</keyword>
<evidence type="ECO:0000313" key="2">
    <source>
        <dbReference type="EMBL" id="BCJ35113.1"/>
    </source>
</evidence>
<dbReference type="InterPro" id="IPR023606">
    <property type="entry name" value="CoA-Trfase_III_dom_1_sf"/>
</dbReference>
<name>A0A7R7DNX3_9ACTN</name>
<evidence type="ECO:0000313" key="3">
    <source>
        <dbReference type="Proteomes" id="UP000611640"/>
    </source>
</evidence>
<dbReference type="AlphaFoldDB" id="A0A7R7DNX3"/>
<dbReference type="Proteomes" id="UP000611640">
    <property type="component" value="Chromosome"/>
</dbReference>
<reference evidence="2 3" key="1">
    <citation type="submission" date="2020-08" db="EMBL/GenBank/DDBJ databases">
        <title>Whole genome shotgun sequence of Actinocatenispora thailandica NBRC 105041.</title>
        <authorList>
            <person name="Komaki H."/>
            <person name="Tamura T."/>
        </authorList>
    </citation>
    <scope>NUCLEOTIDE SEQUENCE [LARGE SCALE GENOMIC DNA]</scope>
    <source>
        <strain evidence="2 3">NBRC 105041</strain>
    </source>
</reference>
<feature type="region of interest" description="Disordered" evidence="1">
    <location>
        <begin position="326"/>
        <end position="352"/>
    </location>
</feature>
<dbReference type="InterPro" id="IPR003673">
    <property type="entry name" value="CoA-Trfase_fam_III"/>
</dbReference>
<gene>
    <name evidence="2" type="ORF">Athai_26160</name>
</gene>
<proteinExistence type="predicted"/>
<dbReference type="RefSeq" id="WP_203961716.1">
    <property type="nucleotide sequence ID" value="NZ_AP023355.1"/>
</dbReference>
<protein>
    <submittedName>
        <fullName evidence="2">CoA transferase</fullName>
    </submittedName>
</protein>
<dbReference type="PANTHER" id="PTHR48228:SF5">
    <property type="entry name" value="ALPHA-METHYLACYL-COA RACEMASE"/>
    <property type="match status" value="1"/>
</dbReference>
<dbReference type="Gene3D" id="3.30.60.110">
    <property type="match status" value="1"/>
</dbReference>
<sequence length="380" mass="38796">MQGPLAGFRVVELAGIGPAPFAGMMLADLGADVVRVDRPGGQSVPLAAGHRVLARNRRSLAVDLKQPDGVAVVRRLVAGADALIEGYRPGVAERLGLGPDECLAANPRLVYGRMTGWGQTGPLAQRAGHDIDFIALAGALGLVGDADAAPTVPLNLIGDFGGGGMLLAVGVLAALLGAGRTGRGQVVDAAMVDGAAVLLSMTLGMRSAGMWGAQRGRNLLDGGAPFYAVYRCADGGYVAVGALEDPFYAALLDGLGLAGDETLPPRADRAAWPLLRDRFATVFAGRTRDEWAAHFAGTDACVAPVLDPDEAAAHPHLAQRGTYRHDDGVLQPAPAPRFSATPAGTPTPAPAAGAHTDEILAELGYPDADRAALHAAGTVA</sequence>
<dbReference type="EMBL" id="AP023355">
    <property type="protein sequence ID" value="BCJ35113.1"/>
    <property type="molecule type" value="Genomic_DNA"/>
</dbReference>